<gene>
    <name evidence="2" type="ORF">TGAMA5MH_01823</name>
</gene>
<feature type="region of interest" description="Disordered" evidence="1">
    <location>
        <begin position="545"/>
        <end position="594"/>
    </location>
</feature>
<feature type="compositionally biased region" description="Low complexity" evidence="1">
    <location>
        <begin position="221"/>
        <end position="234"/>
    </location>
</feature>
<feature type="compositionally biased region" description="Polar residues" evidence="1">
    <location>
        <begin position="246"/>
        <end position="267"/>
    </location>
</feature>
<feature type="region of interest" description="Disordered" evidence="1">
    <location>
        <begin position="123"/>
        <end position="310"/>
    </location>
</feature>
<evidence type="ECO:0000313" key="3">
    <source>
        <dbReference type="Proteomes" id="UP000236546"/>
    </source>
</evidence>
<evidence type="ECO:0000256" key="1">
    <source>
        <dbReference type="SAM" id="MobiDB-lite"/>
    </source>
</evidence>
<protein>
    <submittedName>
        <fullName evidence="2">Uncharacterized protein</fullName>
    </submittedName>
</protein>
<feature type="compositionally biased region" description="Basic residues" evidence="1">
    <location>
        <begin position="1"/>
        <end position="15"/>
    </location>
</feature>
<dbReference type="Proteomes" id="UP000236546">
    <property type="component" value="Unassembled WGS sequence"/>
</dbReference>
<accession>A0A2K0TMW9</accession>
<sequence>MVPKLRSKPNTRARVQRAPTKFSELDVTPSRPGEELHPSPKNDKENLPPSRANADDCFPDDRNTGDSFLDDTQDITNTATFAWSDGGSTNVTRRSTPAPPDDCPSEELWDFDDADDEAFAQLLSQDPKNTNLPDTVPLKEPSLTPGPHIDFSETASTVRRSSPFLTSDARKDIWDFSDSQSGSDSPSNALEPTDPTEELSLAPNPRSQHIAMDDIYDVTPKKATAPAQAKVAAESKAKKSKSVSANQDHSTTTVTHSKLETLSQPFSRVSAKNKRPQQKAKEPIQFDPLTQEIVDVPASRKKNPPPKRSIVSAMQESAKALSSPFIDTKKAPRRQASKRKQPKVTLVKKNKPEAEVVQLGSPTVDVLESSPMQIAQADSAEVSPDLRPVHHESKAMEKQPIFTEDISDSKQKQKRYLQQMSLAINEASDELEPLPIERAQPKRRYVCTDDVSHSRQKQTEHPHQMSLTINNLSDDEIEQSPIKCVQPKRRKLSRQISISEKGSPVVTRVAAPTRKAGPTMTEPHPFIMENTRPAVVVQRPSFLRTDSGDRLYGQQSDDTLGSSEQNLPSRWLHGLDEQQPRPKHTSSTEKHIHDDIRKSFLQSAEPPRGLQDIRPDEIVGQSQVHRQISLTVKQLMLHLESKKSAASNIVEAYHTGGIASVAYMQQQCLYDSRRVVTAIRRHGALFDKNLQAVKDAIKMRKQARIGMAGSLNELLKSQSQTYHGARLSLGAAV</sequence>
<feature type="region of interest" description="Disordered" evidence="1">
    <location>
        <begin position="1"/>
        <end position="110"/>
    </location>
</feature>
<dbReference type="EMBL" id="MTYH01000014">
    <property type="protein sequence ID" value="PNP46870.1"/>
    <property type="molecule type" value="Genomic_DNA"/>
</dbReference>
<feature type="compositionally biased region" description="Basic and acidic residues" evidence="1">
    <location>
        <begin position="32"/>
        <end position="46"/>
    </location>
</feature>
<reference evidence="2 3" key="1">
    <citation type="submission" date="2017-02" db="EMBL/GenBank/DDBJ databases">
        <title>Genomes of Trichoderma spp. with biocontrol activity.</title>
        <authorList>
            <person name="Gardiner D."/>
            <person name="Kazan K."/>
            <person name="Vos C."/>
            <person name="Harvey P."/>
        </authorList>
    </citation>
    <scope>NUCLEOTIDE SEQUENCE [LARGE SCALE GENOMIC DNA]</scope>
    <source>
        <strain evidence="2 3">A5MH</strain>
    </source>
</reference>
<organism evidence="2 3">
    <name type="scientific">Trichoderma gamsii</name>
    <dbReference type="NCBI Taxonomy" id="398673"/>
    <lineage>
        <taxon>Eukaryota</taxon>
        <taxon>Fungi</taxon>
        <taxon>Dikarya</taxon>
        <taxon>Ascomycota</taxon>
        <taxon>Pezizomycotina</taxon>
        <taxon>Sordariomycetes</taxon>
        <taxon>Hypocreomycetidae</taxon>
        <taxon>Hypocreales</taxon>
        <taxon>Hypocreaceae</taxon>
        <taxon>Trichoderma</taxon>
    </lineage>
</organism>
<dbReference type="OrthoDB" id="4953021at2759"/>
<feature type="compositionally biased region" description="Low complexity" evidence="1">
    <location>
        <begin position="176"/>
        <end position="187"/>
    </location>
</feature>
<feature type="compositionally biased region" description="Polar residues" evidence="1">
    <location>
        <begin position="74"/>
        <end position="95"/>
    </location>
</feature>
<feature type="compositionally biased region" description="Polar residues" evidence="1">
    <location>
        <begin position="124"/>
        <end position="133"/>
    </location>
</feature>
<proteinExistence type="predicted"/>
<evidence type="ECO:0000313" key="2">
    <source>
        <dbReference type="EMBL" id="PNP46870.1"/>
    </source>
</evidence>
<name>A0A2K0TMW9_9HYPO</name>
<dbReference type="AlphaFoldDB" id="A0A2K0TMW9"/>
<feature type="compositionally biased region" description="Polar residues" evidence="1">
    <location>
        <begin position="553"/>
        <end position="568"/>
    </location>
</feature>
<comment type="caution">
    <text evidence="2">The sequence shown here is derived from an EMBL/GenBank/DDBJ whole genome shotgun (WGS) entry which is preliminary data.</text>
</comment>
<feature type="compositionally biased region" description="Basic and acidic residues" evidence="1">
    <location>
        <begin position="573"/>
        <end position="594"/>
    </location>
</feature>
<feature type="compositionally biased region" description="Polar residues" evidence="1">
    <location>
        <begin position="153"/>
        <end position="165"/>
    </location>
</feature>